<dbReference type="AlphaFoldDB" id="A0A1H0WT36"/>
<protein>
    <submittedName>
        <fullName evidence="2">Uncharacterized protein</fullName>
    </submittedName>
</protein>
<evidence type="ECO:0000256" key="1">
    <source>
        <dbReference type="SAM" id="Phobius"/>
    </source>
</evidence>
<evidence type="ECO:0000313" key="3">
    <source>
        <dbReference type="Proteomes" id="UP000199159"/>
    </source>
</evidence>
<keyword evidence="1" id="KW-0472">Membrane</keyword>
<dbReference type="STRING" id="930152.SAMN05216565_11528"/>
<reference evidence="3" key="1">
    <citation type="submission" date="2016-10" db="EMBL/GenBank/DDBJ databases">
        <authorList>
            <person name="Varghese N."/>
            <person name="Submissions S."/>
        </authorList>
    </citation>
    <scope>NUCLEOTIDE SEQUENCE [LARGE SCALE GENOMIC DNA]</scope>
    <source>
        <strain evidence="3">IBRC-M10078</strain>
    </source>
</reference>
<evidence type="ECO:0000313" key="2">
    <source>
        <dbReference type="EMBL" id="SDP93739.1"/>
    </source>
</evidence>
<dbReference type="RefSeq" id="WP_090858746.1">
    <property type="nucleotide sequence ID" value="NZ_FNJU01000015.1"/>
</dbReference>
<dbReference type="EMBL" id="FNJU01000015">
    <property type="protein sequence ID" value="SDP93739.1"/>
    <property type="molecule type" value="Genomic_DNA"/>
</dbReference>
<keyword evidence="1" id="KW-0812">Transmembrane</keyword>
<keyword evidence="1" id="KW-1133">Transmembrane helix</keyword>
<sequence length="65" mass="7484">MRKIEILLSVVLIAVGIGCLTMSGSMLFQEDLSFYFETFIKICLWMGLPILIAGVIYLLMKRKRR</sequence>
<keyword evidence="3" id="KW-1185">Reference proteome</keyword>
<feature type="transmembrane region" description="Helical" evidence="1">
    <location>
        <begin position="7"/>
        <end position="27"/>
    </location>
</feature>
<name>A0A1H0WT36_9BACI</name>
<accession>A0A1H0WT36</accession>
<organism evidence="2 3">
    <name type="scientific">Litchfieldia salsa</name>
    <dbReference type="NCBI Taxonomy" id="930152"/>
    <lineage>
        <taxon>Bacteria</taxon>
        <taxon>Bacillati</taxon>
        <taxon>Bacillota</taxon>
        <taxon>Bacilli</taxon>
        <taxon>Bacillales</taxon>
        <taxon>Bacillaceae</taxon>
        <taxon>Litchfieldia</taxon>
    </lineage>
</organism>
<dbReference type="OrthoDB" id="2643649at2"/>
<gene>
    <name evidence="2" type="ORF">SAMN05216565_11528</name>
</gene>
<dbReference type="Proteomes" id="UP000199159">
    <property type="component" value="Unassembled WGS sequence"/>
</dbReference>
<dbReference type="PROSITE" id="PS51257">
    <property type="entry name" value="PROKAR_LIPOPROTEIN"/>
    <property type="match status" value="1"/>
</dbReference>
<feature type="transmembrane region" description="Helical" evidence="1">
    <location>
        <begin position="39"/>
        <end position="60"/>
    </location>
</feature>
<proteinExistence type="predicted"/>